<reference evidence="1 2" key="1">
    <citation type="journal article" date="2023" name="G3 (Bethesda)">
        <title>A chromosome-length genome assembly and annotation of blackberry (Rubus argutus, cv. 'Hillquist').</title>
        <authorList>
            <person name="Bruna T."/>
            <person name="Aryal R."/>
            <person name="Dudchenko O."/>
            <person name="Sargent D.J."/>
            <person name="Mead D."/>
            <person name="Buti M."/>
            <person name="Cavallini A."/>
            <person name="Hytonen T."/>
            <person name="Andres J."/>
            <person name="Pham M."/>
            <person name="Weisz D."/>
            <person name="Mascagni F."/>
            <person name="Usai G."/>
            <person name="Natali L."/>
            <person name="Bassil N."/>
            <person name="Fernandez G.E."/>
            <person name="Lomsadze A."/>
            <person name="Armour M."/>
            <person name="Olukolu B."/>
            <person name="Poorten T."/>
            <person name="Britton C."/>
            <person name="Davik J."/>
            <person name="Ashrafi H."/>
            <person name="Aiden E.L."/>
            <person name="Borodovsky M."/>
            <person name="Worthington M."/>
        </authorList>
    </citation>
    <scope>NUCLEOTIDE SEQUENCE [LARGE SCALE GENOMIC DNA]</scope>
    <source>
        <strain evidence="1">PI 553951</strain>
    </source>
</reference>
<proteinExistence type="predicted"/>
<comment type="caution">
    <text evidence="1">The sequence shown here is derived from an EMBL/GenBank/DDBJ whole genome shotgun (WGS) entry which is preliminary data.</text>
</comment>
<accession>A0AAW1X7U7</accession>
<dbReference type="Proteomes" id="UP001457282">
    <property type="component" value="Unassembled WGS sequence"/>
</dbReference>
<evidence type="ECO:0000313" key="1">
    <source>
        <dbReference type="EMBL" id="KAK9932201.1"/>
    </source>
</evidence>
<organism evidence="1 2">
    <name type="scientific">Rubus argutus</name>
    <name type="common">Southern blackberry</name>
    <dbReference type="NCBI Taxonomy" id="59490"/>
    <lineage>
        <taxon>Eukaryota</taxon>
        <taxon>Viridiplantae</taxon>
        <taxon>Streptophyta</taxon>
        <taxon>Embryophyta</taxon>
        <taxon>Tracheophyta</taxon>
        <taxon>Spermatophyta</taxon>
        <taxon>Magnoliopsida</taxon>
        <taxon>eudicotyledons</taxon>
        <taxon>Gunneridae</taxon>
        <taxon>Pentapetalae</taxon>
        <taxon>rosids</taxon>
        <taxon>fabids</taxon>
        <taxon>Rosales</taxon>
        <taxon>Rosaceae</taxon>
        <taxon>Rosoideae</taxon>
        <taxon>Rosoideae incertae sedis</taxon>
        <taxon>Rubus</taxon>
    </lineage>
</organism>
<protein>
    <submittedName>
        <fullName evidence="1">Uncharacterized protein</fullName>
    </submittedName>
</protein>
<sequence length="81" mass="8773">MPEPSSVQYRAIHRNCPAQVSSLLPSTAVSLLRRRFPVSQNRDAINCSCTSHSASEPSSDSQASVAIVQCQRLCLPCLTDV</sequence>
<gene>
    <name evidence="1" type="ORF">M0R45_019448</name>
</gene>
<dbReference type="AlphaFoldDB" id="A0AAW1X7U7"/>
<evidence type="ECO:0000313" key="2">
    <source>
        <dbReference type="Proteomes" id="UP001457282"/>
    </source>
</evidence>
<name>A0AAW1X7U7_RUBAR</name>
<keyword evidence="2" id="KW-1185">Reference proteome</keyword>
<dbReference type="EMBL" id="JBEDUW010000004">
    <property type="protein sequence ID" value="KAK9932201.1"/>
    <property type="molecule type" value="Genomic_DNA"/>
</dbReference>